<protein>
    <submittedName>
        <fullName evidence="2">Uncharacterized protein</fullName>
    </submittedName>
</protein>
<evidence type="ECO:0000256" key="1">
    <source>
        <dbReference type="SAM" id="MobiDB-lite"/>
    </source>
</evidence>
<accession>J3LW29</accession>
<evidence type="ECO:0000313" key="3">
    <source>
        <dbReference type="Proteomes" id="UP000006038"/>
    </source>
</evidence>
<reference evidence="2" key="2">
    <citation type="submission" date="2013-04" db="UniProtKB">
        <authorList>
            <consortium name="EnsemblPlants"/>
        </authorList>
    </citation>
    <scope>IDENTIFICATION</scope>
</reference>
<evidence type="ECO:0000313" key="2">
    <source>
        <dbReference type="EnsemblPlants" id="OB04G13540.1"/>
    </source>
</evidence>
<proteinExistence type="predicted"/>
<keyword evidence="3" id="KW-1185">Reference proteome</keyword>
<organism evidence="2">
    <name type="scientific">Oryza brachyantha</name>
    <name type="common">malo sina</name>
    <dbReference type="NCBI Taxonomy" id="4533"/>
    <lineage>
        <taxon>Eukaryota</taxon>
        <taxon>Viridiplantae</taxon>
        <taxon>Streptophyta</taxon>
        <taxon>Embryophyta</taxon>
        <taxon>Tracheophyta</taxon>
        <taxon>Spermatophyta</taxon>
        <taxon>Magnoliopsida</taxon>
        <taxon>Liliopsida</taxon>
        <taxon>Poales</taxon>
        <taxon>Poaceae</taxon>
        <taxon>BOP clade</taxon>
        <taxon>Oryzoideae</taxon>
        <taxon>Oryzeae</taxon>
        <taxon>Oryzinae</taxon>
        <taxon>Oryza</taxon>
    </lineage>
</organism>
<dbReference type="AlphaFoldDB" id="J3LW29"/>
<dbReference type="STRING" id="4533.J3LW29"/>
<name>J3LW29_ORYBR</name>
<dbReference type="EnsemblPlants" id="OB04G13540.1">
    <property type="protein sequence ID" value="OB04G13540.1"/>
    <property type="gene ID" value="OB04G13540"/>
</dbReference>
<dbReference type="Proteomes" id="UP000006038">
    <property type="component" value="Chromosome 4"/>
</dbReference>
<dbReference type="HOGENOM" id="CLU_916379_0_0_1"/>
<reference evidence="2" key="1">
    <citation type="journal article" date="2013" name="Nat. Commun.">
        <title>Whole-genome sequencing of Oryza brachyantha reveals mechanisms underlying Oryza genome evolution.</title>
        <authorList>
            <person name="Chen J."/>
            <person name="Huang Q."/>
            <person name="Gao D."/>
            <person name="Wang J."/>
            <person name="Lang Y."/>
            <person name="Liu T."/>
            <person name="Li B."/>
            <person name="Bai Z."/>
            <person name="Luis Goicoechea J."/>
            <person name="Liang C."/>
            <person name="Chen C."/>
            <person name="Zhang W."/>
            <person name="Sun S."/>
            <person name="Liao Y."/>
            <person name="Zhang X."/>
            <person name="Yang L."/>
            <person name="Song C."/>
            <person name="Wang M."/>
            <person name="Shi J."/>
            <person name="Liu G."/>
            <person name="Liu J."/>
            <person name="Zhou H."/>
            <person name="Zhou W."/>
            <person name="Yu Q."/>
            <person name="An N."/>
            <person name="Chen Y."/>
            <person name="Cai Q."/>
            <person name="Wang B."/>
            <person name="Liu B."/>
            <person name="Min J."/>
            <person name="Huang Y."/>
            <person name="Wu H."/>
            <person name="Li Z."/>
            <person name="Zhang Y."/>
            <person name="Yin Y."/>
            <person name="Song W."/>
            <person name="Jiang J."/>
            <person name="Jackson S.A."/>
            <person name="Wing R.A."/>
            <person name="Wang J."/>
            <person name="Chen M."/>
        </authorList>
    </citation>
    <scope>NUCLEOTIDE SEQUENCE [LARGE SCALE GENOMIC DNA]</scope>
    <source>
        <strain evidence="2">cv. IRGC 101232</strain>
    </source>
</reference>
<dbReference type="Gramene" id="OB04G13540.1">
    <property type="protein sequence ID" value="OB04G13540.1"/>
    <property type="gene ID" value="OB04G13540"/>
</dbReference>
<sequence>MRGGDDGGVRGSGRGVRQGPRGRRGGDSRPRKRHRRRCGEGQGRVMRRPERHGGVGQSWLRAVDCRANWMFVDIGKWKNPLDWKLFSQYLIVSSIEAVVIVLSETCYARAKDSLDLQKMIQVIAICFCSIFWRKKKLQNNDLQKFLEKRSSEEAGPSYSANTAEQIQDQYTPDVKSTCQISTNPVYFVMLRRSSTLPQKEEYLMETMHRDTAQVHKAAEDSTCFAEFEGTLEWKMLSYRNDFYKSLISANNTTSSLPLCPNAPLEDVRDNLLNNIQIHDYVKNGIICRMLQIEKHYFTSSAERN</sequence>
<feature type="region of interest" description="Disordered" evidence="1">
    <location>
        <begin position="1"/>
        <end position="52"/>
    </location>
</feature>